<keyword evidence="1" id="KW-0812">Transmembrane</keyword>
<gene>
    <name evidence="2" type="ORF">GCM10010910_28370</name>
</gene>
<dbReference type="EMBL" id="BMMQ01000012">
    <property type="protein sequence ID" value="GGO67179.1"/>
    <property type="molecule type" value="Genomic_DNA"/>
</dbReference>
<feature type="transmembrane region" description="Helical" evidence="1">
    <location>
        <begin position="232"/>
        <end position="251"/>
    </location>
</feature>
<feature type="transmembrane region" description="Helical" evidence="1">
    <location>
        <begin position="208"/>
        <end position="226"/>
    </location>
</feature>
<accession>A0ABQ2N589</accession>
<keyword evidence="3" id="KW-1185">Reference proteome</keyword>
<sequence>MQWLRASRTTGPLRRVALTYAAGIVITQVLWVGFLFLPKSVTIPAFVVLVIAELAVPVVAERRDTTPWHPEHISERYGLFTLILLGESLLASAGAVIDALEGSGSVVSLISIAAFALVSTAAVWWIYFWPPHDRAFTSLASSLRYGYGHFVVFASAGAFSAGVGVEVDRISGESEIGAISASFVVTIPIALVLLGVWLLAIRRNADRVVNTAVPLGAVLVLLDPILPIPILPIPIALTTIILAGVVAVLVVRQPVER</sequence>
<dbReference type="Proteomes" id="UP000638043">
    <property type="component" value="Unassembled WGS sequence"/>
</dbReference>
<evidence type="ECO:0008006" key="4">
    <source>
        <dbReference type="Google" id="ProtNLM"/>
    </source>
</evidence>
<dbReference type="PANTHER" id="PTHR36840">
    <property type="entry name" value="BLL5714 PROTEIN"/>
    <property type="match status" value="1"/>
</dbReference>
<comment type="caution">
    <text evidence="2">The sequence shown here is derived from an EMBL/GenBank/DDBJ whole genome shotgun (WGS) entry which is preliminary data.</text>
</comment>
<dbReference type="InterPro" id="IPR010640">
    <property type="entry name" value="Low_temperature_requirement_A"/>
</dbReference>
<feature type="transmembrane region" description="Helical" evidence="1">
    <location>
        <begin position="177"/>
        <end position="201"/>
    </location>
</feature>
<dbReference type="Pfam" id="PF06772">
    <property type="entry name" value="LtrA"/>
    <property type="match status" value="1"/>
</dbReference>
<evidence type="ECO:0000313" key="3">
    <source>
        <dbReference type="Proteomes" id="UP000638043"/>
    </source>
</evidence>
<feature type="transmembrane region" description="Helical" evidence="1">
    <location>
        <begin position="80"/>
        <end position="100"/>
    </location>
</feature>
<feature type="transmembrane region" description="Helical" evidence="1">
    <location>
        <begin position="147"/>
        <end position="165"/>
    </location>
</feature>
<feature type="transmembrane region" description="Helical" evidence="1">
    <location>
        <begin position="106"/>
        <end position="127"/>
    </location>
</feature>
<feature type="transmembrane region" description="Helical" evidence="1">
    <location>
        <begin position="16"/>
        <end position="37"/>
    </location>
</feature>
<dbReference type="PANTHER" id="PTHR36840:SF1">
    <property type="entry name" value="BLL5714 PROTEIN"/>
    <property type="match status" value="1"/>
</dbReference>
<keyword evidence="1" id="KW-0472">Membrane</keyword>
<keyword evidence="1" id="KW-1133">Transmembrane helix</keyword>
<proteinExistence type="predicted"/>
<feature type="transmembrane region" description="Helical" evidence="1">
    <location>
        <begin position="43"/>
        <end position="60"/>
    </location>
</feature>
<protein>
    <recommendedName>
        <fullName evidence="4">Low temperature requirement protein A</fullName>
    </recommendedName>
</protein>
<evidence type="ECO:0000256" key="1">
    <source>
        <dbReference type="SAM" id="Phobius"/>
    </source>
</evidence>
<organism evidence="2 3">
    <name type="scientific">Microbacterium nanhaiense</name>
    <dbReference type="NCBI Taxonomy" id="1301026"/>
    <lineage>
        <taxon>Bacteria</taxon>
        <taxon>Bacillati</taxon>
        <taxon>Actinomycetota</taxon>
        <taxon>Actinomycetes</taxon>
        <taxon>Micrococcales</taxon>
        <taxon>Microbacteriaceae</taxon>
        <taxon>Microbacterium</taxon>
    </lineage>
</organism>
<name>A0ABQ2N589_9MICO</name>
<evidence type="ECO:0000313" key="2">
    <source>
        <dbReference type="EMBL" id="GGO67179.1"/>
    </source>
</evidence>
<reference evidence="3" key="1">
    <citation type="journal article" date="2019" name="Int. J. Syst. Evol. Microbiol.">
        <title>The Global Catalogue of Microorganisms (GCM) 10K type strain sequencing project: providing services to taxonomists for standard genome sequencing and annotation.</title>
        <authorList>
            <consortium name="The Broad Institute Genomics Platform"/>
            <consortium name="The Broad Institute Genome Sequencing Center for Infectious Disease"/>
            <person name="Wu L."/>
            <person name="Ma J."/>
        </authorList>
    </citation>
    <scope>NUCLEOTIDE SEQUENCE [LARGE SCALE GENOMIC DNA]</scope>
    <source>
        <strain evidence="3">CGMCC 4.7181</strain>
    </source>
</reference>